<accession>W8U707</accession>
<evidence type="ECO:0000259" key="7">
    <source>
        <dbReference type="Pfam" id="PF00460"/>
    </source>
</evidence>
<protein>
    <recommendedName>
        <fullName evidence="3 6">Flagellar basal-body rod protein FlgC</fullName>
    </recommendedName>
</protein>
<dbReference type="GO" id="GO:0071978">
    <property type="term" value="P:bacterial-type flagellum-dependent swarming motility"/>
    <property type="evidence" value="ECO:0007669"/>
    <property type="project" value="TreeGrafter"/>
</dbReference>
<evidence type="ECO:0000313" key="10">
    <source>
        <dbReference type="Proteomes" id="UP000019591"/>
    </source>
</evidence>
<organism evidence="9 10">
    <name type="scientific">Peptoclostridium acidaminophilum DSM 3953</name>
    <dbReference type="NCBI Taxonomy" id="1286171"/>
    <lineage>
        <taxon>Bacteria</taxon>
        <taxon>Bacillati</taxon>
        <taxon>Bacillota</taxon>
        <taxon>Clostridia</taxon>
        <taxon>Peptostreptococcales</taxon>
        <taxon>Peptoclostridiaceae</taxon>
        <taxon>Peptoclostridium</taxon>
    </lineage>
</organism>
<dbReference type="NCBIfam" id="TIGR01395">
    <property type="entry name" value="FlgC"/>
    <property type="match status" value="1"/>
</dbReference>
<dbReference type="PANTHER" id="PTHR30435:SF2">
    <property type="entry name" value="FLAGELLAR BASAL-BODY ROD PROTEIN FLGC"/>
    <property type="match status" value="1"/>
</dbReference>
<evidence type="ECO:0000256" key="4">
    <source>
        <dbReference type="ARBA" id="ARBA00023143"/>
    </source>
</evidence>
<dbReference type="InterPro" id="IPR001444">
    <property type="entry name" value="Flag_bb_rod_N"/>
</dbReference>
<keyword evidence="9" id="KW-0966">Cell projection</keyword>
<keyword evidence="9" id="KW-0282">Flagellum</keyword>
<dbReference type="InterPro" id="IPR006299">
    <property type="entry name" value="FlgC"/>
</dbReference>
<dbReference type="STRING" id="1286171.EAL2_c13710"/>
<gene>
    <name evidence="9" type="primary">flgC</name>
    <name evidence="9" type="ORF">EAL2_c13710</name>
</gene>
<evidence type="ECO:0000256" key="3">
    <source>
        <dbReference type="ARBA" id="ARBA00017941"/>
    </source>
</evidence>
<dbReference type="RefSeq" id="WP_025435651.1">
    <property type="nucleotide sequence ID" value="NZ_CP007452.1"/>
</dbReference>
<evidence type="ECO:0000256" key="2">
    <source>
        <dbReference type="ARBA" id="ARBA00009677"/>
    </source>
</evidence>
<proteinExistence type="inferred from homology"/>
<dbReference type="Proteomes" id="UP000019591">
    <property type="component" value="Chromosome"/>
</dbReference>
<comment type="subunit">
    <text evidence="5 6">The basal body constitutes a major portion of the flagellar organelle and consists of four rings (L,P,S, and M) mounted on a central rod. The rod consists of about 26 subunits of FlgG in the distal portion, and FlgB, FlgC and FlgF are thought to build up the proximal portion of the rod with about 6 subunits each.</text>
</comment>
<evidence type="ECO:0000256" key="6">
    <source>
        <dbReference type="RuleBase" id="RU362062"/>
    </source>
</evidence>
<keyword evidence="4 6" id="KW-0975">Bacterial flagellum</keyword>
<dbReference type="Pfam" id="PF06429">
    <property type="entry name" value="Flg_bbr_C"/>
    <property type="match status" value="1"/>
</dbReference>
<dbReference type="Pfam" id="PF00460">
    <property type="entry name" value="Flg_bb_rod"/>
    <property type="match status" value="1"/>
</dbReference>
<dbReference type="PATRIC" id="fig|1286171.3.peg.1321"/>
<keyword evidence="10" id="KW-1185">Reference proteome</keyword>
<dbReference type="InterPro" id="IPR010930">
    <property type="entry name" value="Flg_bb/hook_C_dom"/>
</dbReference>
<keyword evidence="9" id="KW-0969">Cilium</keyword>
<dbReference type="OrthoDB" id="9794148at2"/>
<sequence>MSLFSGMTISGTALSAERARLDVISKNIANANTTKTENGMPYRRQVVVFKAQNASSFKEQLAAYAGGTGESAQNTVEIDKIVEDKSPFLKKYNPGHPDADKDGYVLTSNVNTIQEMVDMITAMRAYESNVTSVNNTKSMMLKALEIGK</sequence>
<dbReference type="PANTHER" id="PTHR30435">
    <property type="entry name" value="FLAGELLAR PROTEIN"/>
    <property type="match status" value="1"/>
</dbReference>
<dbReference type="eggNOG" id="COG1558">
    <property type="taxonomic scope" value="Bacteria"/>
</dbReference>
<feature type="domain" description="Flagellar basal body rod protein N-terminal" evidence="7">
    <location>
        <begin position="9"/>
        <end position="34"/>
    </location>
</feature>
<evidence type="ECO:0000256" key="1">
    <source>
        <dbReference type="ARBA" id="ARBA00004117"/>
    </source>
</evidence>
<name>W8U707_PEPAC</name>
<evidence type="ECO:0000259" key="8">
    <source>
        <dbReference type="Pfam" id="PF06429"/>
    </source>
</evidence>
<dbReference type="EMBL" id="CP007452">
    <property type="protein sequence ID" value="AHM56666.1"/>
    <property type="molecule type" value="Genomic_DNA"/>
</dbReference>
<dbReference type="HOGENOM" id="CLU_123272_0_0_9"/>
<feature type="domain" description="Flagellar basal-body/hook protein C-terminal" evidence="8">
    <location>
        <begin position="102"/>
        <end position="145"/>
    </location>
</feature>
<comment type="similarity">
    <text evidence="2">Belongs to the flagella basal body rod proteins family.</text>
</comment>
<evidence type="ECO:0000256" key="5">
    <source>
        <dbReference type="ARBA" id="ARBA00025933"/>
    </source>
</evidence>
<dbReference type="KEGG" id="eac:EAL2_c13710"/>
<dbReference type="GO" id="GO:0030694">
    <property type="term" value="C:bacterial-type flagellum basal body, rod"/>
    <property type="evidence" value="ECO:0007669"/>
    <property type="project" value="UniProtKB-UniRule"/>
</dbReference>
<reference evidence="9 10" key="1">
    <citation type="journal article" date="2014" name="Genome Announc.">
        <title>Complete Genome Sequence of Amino Acid-Utilizing Eubacterium acidaminophilum al-2 (DSM 3953).</title>
        <authorList>
            <person name="Poehlein A."/>
            <person name="Andreesen J.R."/>
            <person name="Daniel R."/>
        </authorList>
    </citation>
    <scope>NUCLEOTIDE SEQUENCE [LARGE SCALE GENOMIC DNA]</scope>
    <source>
        <strain evidence="9 10">DSM 3953</strain>
    </source>
</reference>
<comment type="subcellular location">
    <subcellularLocation>
        <location evidence="1 6">Bacterial flagellum basal body</location>
    </subcellularLocation>
</comment>
<evidence type="ECO:0000313" key="9">
    <source>
        <dbReference type="EMBL" id="AHM56666.1"/>
    </source>
</evidence>
<dbReference type="AlphaFoldDB" id="W8U707"/>